<feature type="DNA-binding region" description="H-T-H motif" evidence="5">
    <location>
        <begin position="39"/>
        <end position="58"/>
    </location>
</feature>
<evidence type="ECO:0000313" key="7">
    <source>
        <dbReference type="EMBL" id="MFC4007374.1"/>
    </source>
</evidence>
<reference evidence="8" key="1">
    <citation type="journal article" date="2019" name="Int. J. Syst. Evol. Microbiol.">
        <title>The Global Catalogue of Microorganisms (GCM) 10K type strain sequencing project: providing services to taxonomists for standard genome sequencing and annotation.</title>
        <authorList>
            <consortium name="The Broad Institute Genomics Platform"/>
            <consortium name="The Broad Institute Genome Sequencing Center for Infectious Disease"/>
            <person name="Wu L."/>
            <person name="Ma J."/>
        </authorList>
    </citation>
    <scope>NUCLEOTIDE SEQUENCE [LARGE SCALE GENOMIC DNA]</scope>
    <source>
        <strain evidence="8">TBRC 1276</strain>
    </source>
</reference>
<dbReference type="PANTHER" id="PTHR30055">
    <property type="entry name" value="HTH-TYPE TRANSCRIPTIONAL REGULATOR RUTR"/>
    <property type="match status" value="1"/>
</dbReference>
<gene>
    <name evidence="7" type="ORF">ACFOY2_09080</name>
</gene>
<organism evidence="7 8">
    <name type="scientific">Nonomuraea purpurea</name>
    <dbReference type="NCBI Taxonomy" id="1849276"/>
    <lineage>
        <taxon>Bacteria</taxon>
        <taxon>Bacillati</taxon>
        <taxon>Actinomycetota</taxon>
        <taxon>Actinomycetes</taxon>
        <taxon>Streptosporangiales</taxon>
        <taxon>Streptosporangiaceae</taxon>
        <taxon>Nonomuraea</taxon>
    </lineage>
</organism>
<sequence>MNGDQQRNPNRRLLRAEVRRRLLAEARRVFAEHGYADARIEDIAVGAGFTKGAIYSNFGGKQELFGAILSDSAETEMAAVRNEIRDIDDLPTMIGRVVSLVTRRVVEDGGRGHLGLEFAARAARDEDTRRILAPMRRDQREGAARSIAEVAERTGVRPVVDLDQAALILHCLTNGLVNEHVADPEAVDAEAVERALTTVLTCLLPLPPSNDPACS</sequence>
<dbReference type="Pfam" id="PF00440">
    <property type="entry name" value="TetR_N"/>
    <property type="match status" value="1"/>
</dbReference>
<evidence type="ECO:0000256" key="2">
    <source>
        <dbReference type="ARBA" id="ARBA00023015"/>
    </source>
</evidence>
<evidence type="ECO:0000259" key="6">
    <source>
        <dbReference type="PROSITE" id="PS50977"/>
    </source>
</evidence>
<keyword evidence="1" id="KW-0678">Repressor</keyword>
<protein>
    <submittedName>
        <fullName evidence="7">TetR/AcrR family transcriptional regulator</fullName>
    </submittedName>
</protein>
<keyword evidence="8" id="KW-1185">Reference proteome</keyword>
<dbReference type="PRINTS" id="PR00455">
    <property type="entry name" value="HTHTETR"/>
</dbReference>
<evidence type="ECO:0000313" key="8">
    <source>
        <dbReference type="Proteomes" id="UP001595851"/>
    </source>
</evidence>
<accession>A0ABV8G3F7</accession>
<dbReference type="RefSeq" id="WP_379527504.1">
    <property type="nucleotide sequence ID" value="NZ_JBHSBI010000004.1"/>
</dbReference>
<dbReference type="Proteomes" id="UP001595851">
    <property type="component" value="Unassembled WGS sequence"/>
</dbReference>
<dbReference type="InterPro" id="IPR050109">
    <property type="entry name" value="HTH-type_TetR-like_transc_reg"/>
</dbReference>
<evidence type="ECO:0000256" key="5">
    <source>
        <dbReference type="PROSITE-ProRule" id="PRU00335"/>
    </source>
</evidence>
<comment type="caution">
    <text evidence="7">The sequence shown here is derived from an EMBL/GenBank/DDBJ whole genome shotgun (WGS) entry which is preliminary data.</text>
</comment>
<dbReference type="Gene3D" id="1.10.357.10">
    <property type="entry name" value="Tetracycline Repressor, domain 2"/>
    <property type="match status" value="1"/>
</dbReference>
<dbReference type="Pfam" id="PF13977">
    <property type="entry name" value="TetR_C_6"/>
    <property type="match status" value="1"/>
</dbReference>
<proteinExistence type="predicted"/>
<dbReference type="SUPFAM" id="SSF48498">
    <property type="entry name" value="Tetracyclin repressor-like, C-terminal domain"/>
    <property type="match status" value="1"/>
</dbReference>
<name>A0ABV8G3F7_9ACTN</name>
<evidence type="ECO:0000256" key="1">
    <source>
        <dbReference type="ARBA" id="ARBA00022491"/>
    </source>
</evidence>
<dbReference type="InterPro" id="IPR039538">
    <property type="entry name" value="BetI_C"/>
</dbReference>
<keyword evidence="4" id="KW-0804">Transcription</keyword>
<dbReference type="InterPro" id="IPR001647">
    <property type="entry name" value="HTH_TetR"/>
</dbReference>
<feature type="domain" description="HTH tetR-type" evidence="6">
    <location>
        <begin position="16"/>
        <end position="76"/>
    </location>
</feature>
<dbReference type="EMBL" id="JBHSBI010000004">
    <property type="protein sequence ID" value="MFC4007374.1"/>
    <property type="molecule type" value="Genomic_DNA"/>
</dbReference>
<keyword evidence="2" id="KW-0805">Transcription regulation</keyword>
<evidence type="ECO:0000256" key="4">
    <source>
        <dbReference type="ARBA" id="ARBA00023163"/>
    </source>
</evidence>
<dbReference type="InterPro" id="IPR036271">
    <property type="entry name" value="Tet_transcr_reg_TetR-rel_C_sf"/>
</dbReference>
<dbReference type="InterPro" id="IPR009057">
    <property type="entry name" value="Homeodomain-like_sf"/>
</dbReference>
<evidence type="ECO:0000256" key="3">
    <source>
        <dbReference type="ARBA" id="ARBA00023125"/>
    </source>
</evidence>
<keyword evidence="3 5" id="KW-0238">DNA-binding</keyword>
<dbReference type="SUPFAM" id="SSF46689">
    <property type="entry name" value="Homeodomain-like"/>
    <property type="match status" value="1"/>
</dbReference>
<dbReference type="PROSITE" id="PS50977">
    <property type="entry name" value="HTH_TETR_2"/>
    <property type="match status" value="1"/>
</dbReference>
<dbReference type="PANTHER" id="PTHR30055:SF234">
    <property type="entry name" value="HTH-TYPE TRANSCRIPTIONAL REGULATOR BETI"/>
    <property type="match status" value="1"/>
</dbReference>